<keyword evidence="4" id="KW-0732">Signal</keyword>
<dbReference type="InterPro" id="IPR002508">
    <property type="entry name" value="MurNAc-LAA_cat"/>
</dbReference>
<dbReference type="SUPFAM" id="SSF53187">
    <property type="entry name" value="Zn-dependent exopeptidases"/>
    <property type="match status" value="1"/>
</dbReference>
<name>A0A2D0NEB3_FLAN2</name>
<evidence type="ECO:0000313" key="6">
    <source>
        <dbReference type="EMBL" id="PHN06748.1"/>
    </source>
</evidence>
<feature type="chain" id="PRO_5013311051" description="N-acetylmuramoyl-L-alanine amidase" evidence="4">
    <location>
        <begin position="21"/>
        <end position="400"/>
    </location>
</feature>
<proteinExistence type="predicted"/>
<reference evidence="6 7" key="1">
    <citation type="submission" date="2017-10" db="EMBL/GenBank/DDBJ databases">
        <title>The draft genome sequence of Lewinella nigricans NBRC 102662.</title>
        <authorList>
            <person name="Wang K."/>
        </authorList>
    </citation>
    <scope>NUCLEOTIDE SEQUENCE [LARGE SCALE GENOMIC DNA]</scope>
    <source>
        <strain evidence="6 7">NBRC 102662</strain>
    </source>
</reference>
<dbReference type="GO" id="GO:0030288">
    <property type="term" value="C:outer membrane-bounded periplasmic space"/>
    <property type="evidence" value="ECO:0007669"/>
    <property type="project" value="TreeGrafter"/>
</dbReference>
<dbReference type="EMBL" id="PDUD01000017">
    <property type="protein sequence ID" value="PHN06748.1"/>
    <property type="molecule type" value="Genomic_DNA"/>
</dbReference>
<dbReference type="PROSITE" id="PS51782">
    <property type="entry name" value="LYSM"/>
    <property type="match status" value="1"/>
</dbReference>
<dbReference type="Pfam" id="PF01520">
    <property type="entry name" value="Amidase_3"/>
    <property type="match status" value="1"/>
</dbReference>
<organism evidence="6 7">
    <name type="scientific">Flavilitoribacter nigricans (strain ATCC 23147 / DSM 23189 / NBRC 102662 / NCIMB 1420 / SS-2)</name>
    <name type="common">Lewinella nigricans</name>
    <dbReference type="NCBI Taxonomy" id="1122177"/>
    <lineage>
        <taxon>Bacteria</taxon>
        <taxon>Pseudomonadati</taxon>
        <taxon>Bacteroidota</taxon>
        <taxon>Saprospiria</taxon>
        <taxon>Saprospirales</taxon>
        <taxon>Lewinellaceae</taxon>
        <taxon>Flavilitoribacter</taxon>
    </lineage>
</organism>
<dbReference type="OrthoDB" id="936124at2"/>
<dbReference type="Gene3D" id="3.40.630.40">
    <property type="entry name" value="Zn-dependent exopeptidases"/>
    <property type="match status" value="1"/>
</dbReference>
<evidence type="ECO:0000313" key="7">
    <source>
        <dbReference type="Proteomes" id="UP000223913"/>
    </source>
</evidence>
<evidence type="ECO:0000256" key="2">
    <source>
        <dbReference type="ARBA" id="ARBA00011901"/>
    </source>
</evidence>
<comment type="catalytic activity">
    <reaction evidence="1">
        <text>Hydrolyzes the link between N-acetylmuramoyl residues and L-amino acid residues in certain cell-wall glycopeptides.</text>
        <dbReference type="EC" id="3.5.1.28"/>
    </reaction>
</comment>
<evidence type="ECO:0000256" key="1">
    <source>
        <dbReference type="ARBA" id="ARBA00001561"/>
    </source>
</evidence>
<gene>
    <name evidence="6" type="ORF">CRP01_10675</name>
</gene>
<feature type="signal peptide" evidence="4">
    <location>
        <begin position="1"/>
        <end position="20"/>
    </location>
</feature>
<accession>A0A2D0NEB3</accession>
<dbReference type="CDD" id="cd00118">
    <property type="entry name" value="LysM"/>
    <property type="match status" value="1"/>
</dbReference>
<keyword evidence="3 6" id="KW-0378">Hydrolase</keyword>
<dbReference type="InterPro" id="IPR018392">
    <property type="entry name" value="LysM"/>
</dbReference>
<dbReference type="PANTHER" id="PTHR30404">
    <property type="entry name" value="N-ACETYLMURAMOYL-L-ALANINE AMIDASE"/>
    <property type="match status" value="1"/>
</dbReference>
<protein>
    <recommendedName>
        <fullName evidence="2">N-acetylmuramoyl-L-alanine amidase</fullName>
        <ecNumber evidence="2">3.5.1.28</ecNumber>
    </recommendedName>
</protein>
<dbReference type="GO" id="GO:0008745">
    <property type="term" value="F:N-acetylmuramoyl-L-alanine amidase activity"/>
    <property type="evidence" value="ECO:0007669"/>
    <property type="project" value="UniProtKB-EC"/>
</dbReference>
<dbReference type="EC" id="3.5.1.28" evidence="2"/>
<evidence type="ECO:0000256" key="3">
    <source>
        <dbReference type="ARBA" id="ARBA00022801"/>
    </source>
</evidence>
<dbReference type="GO" id="GO:0009253">
    <property type="term" value="P:peptidoglycan catabolic process"/>
    <property type="evidence" value="ECO:0007669"/>
    <property type="project" value="InterPro"/>
</dbReference>
<dbReference type="Proteomes" id="UP000223913">
    <property type="component" value="Unassembled WGS sequence"/>
</dbReference>
<dbReference type="SMART" id="SM00646">
    <property type="entry name" value="Ami_3"/>
    <property type="match status" value="1"/>
</dbReference>
<feature type="domain" description="LysM" evidence="5">
    <location>
        <begin position="26"/>
        <end position="75"/>
    </location>
</feature>
<dbReference type="InterPro" id="IPR050695">
    <property type="entry name" value="N-acetylmuramoyl_amidase_3"/>
</dbReference>
<evidence type="ECO:0000256" key="4">
    <source>
        <dbReference type="SAM" id="SignalP"/>
    </source>
</evidence>
<comment type="caution">
    <text evidence="6">The sequence shown here is derived from an EMBL/GenBank/DDBJ whole genome shotgun (WGS) entry which is preliminary data.</text>
</comment>
<dbReference type="AlphaFoldDB" id="A0A2D0NEB3"/>
<dbReference type="PANTHER" id="PTHR30404:SF0">
    <property type="entry name" value="N-ACETYLMURAMOYL-L-ALANINE AMIDASE AMIC"/>
    <property type="match status" value="1"/>
</dbReference>
<sequence length="400" mass="45806">MMKTAHLLVLWMISWSVVHAEDAPYFEIKAQPGDGIYSILRRYDLDTYTCNFDQFYKLNNLKRNARLLAGKSYQLPIQVYRFNGKTIRSSIGIDDWNLAIAIQTYNEVMLEKAMRPTSFKKDRELWVPHHILNCPEADKEPAKPVAVEVDNPEETGAKGKRHFDIFGSKYAYTPLESNKLAGKVFYVVSGHGGPDPGAMAKRGKSYLCEDEYAYDVALRLCRNLISHGATAYMINRDPDDGIRSDRYLNCDEDEVLWGNIKMSYGHKTRLFQRSDAINALYEKHKAQGVVEQTAIMIHVDSRSQSERTDVYFYHYPGNASGKKVADALHSTMKAKYAKYRKGGYFHGTVSGRDLHMLRETQPLSVYVELANIHNPGDQQRILIERNRQLLADWLFEGLSK</sequence>
<evidence type="ECO:0000259" key="5">
    <source>
        <dbReference type="PROSITE" id="PS51782"/>
    </source>
</evidence>
<dbReference type="CDD" id="cd02696">
    <property type="entry name" value="MurNAc-LAA"/>
    <property type="match status" value="1"/>
</dbReference>
<dbReference type="RefSeq" id="WP_099150004.1">
    <property type="nucleotide sequence ID" value="NZ_PDUD01000017.1"/>
</dbReference>
<keyword evidence="7" id="KW-1185">Reference proteome</keyword>